<feature type="compositionally biased region" description="Polar residues" evidence="1">
    <location>
        <begin position="445"/>
        <end position="456"/>
    </location>
</feature>
<feature type="region of interest" description="Disordered" evidence="1">
    <location>
        <begin position="916"/>
        <end position="942"/>
    </location>
</feature>
<feature type="compositionally biased region" description="Basic and acidic residues" evidence="1">
    <location>
        <begin position="1135"/>
        <end position="1144"/>
    </location>
</feature>
<feature type="compositionally biased region" description="Basic residues" evidence="1">
    <location>
        <begin position="1164"/>
        <end position="1185"/>
    </location>
</feature>
<feature type="compositionally biased region" description="Polar residues" evidence="1">
    <location>
        <begin position="1003"/>
        <end position="1021"/>
    </location>
</feature>
<feature type="compositionally biased region" description="Polar residues" evidence="1">
    <location>
        <begin position="1145"/>
        <end position="1162"/>
    </location>
</feature>
<feature type="compositionally biased region" description="Polar residues" evidence="1">
    <location>
        <begin position="74"/>
        <end position="85"/>
    </location>
</feature>
<feature type="region of interest" description="Disordered" evidence="1">
    <location>
        <begin position="1107"/>
        <end position="1185"/>
    </location>
</feature>
<evidence type="ECO:0000313" key="2">
    <source>
        <dbReference type="EMBL" id="KAF6216530.1"/>
    </source>
</evidence>
<feature type="region of interest" description="Disordered" evidence="1">
    <location>
        <begin position="1054"/>
        <end position="1078"/>
    </location>
</feature>
<feature type="compositionally biased region" description="Polar residues" evidence="1">
    <location>
        <begin position="181"/>
        <end position="192"/>
    </location>
</feature>
<keyword evidence="3" id="KW-1185">Reference proteome</keyword>
<feature type="compositionally biased region" description="Polar residues" evidence="1">
    <location>
        <begin position="338"/>
        <end position="349"/>
    </location>
</feature>
<accession>A0A8S9Y5I0</accession>
<feature type="compositionally biased region" description="Polar residues" evidence="1">
    <location>
        <begin position="379"/>
        <end position="390"/>
    </location>
</feature>
<name>A0A8S9Y5I0_APOLU</name>
<organism evidence="2 3">
    <name type="scientific">Apolygus lucorum</name>
    <name type="common">Small green plant bug</name>
    <name type="synonym">Lygocoris lucorum</name>
    <dbReference type="NCBI Taxonomy" id="248454"/>
    <lineage>
        <taxon>Eukaryota</taxon>
        <taxon>Metazoa</taxon>
        <taxon>Ecdysozoa</taxon>
        <taxon>Arthropoda</taxon>
        <taxon>Hexapoda</taxon>
        <taxon>Insecta</taxon>
        <taxon>Pterygota</taxon>
        <taxon>Neoptera</taxon>
        <taxon>Paraneoptera</taxon>
        <taxon>Hemiptera</taxon>
        <taxon>Heteroptera</taxon>
        <taxon>Panheteroptera</taxon>
        <taxon>Cimicomorpha</taxon>
        <taxon>Miridae</taxon>
        <taxon>Mirini</taxon>
        <taxon>Apolygus</taxon>
    </lineage>
</organism>
<evidence type="ECO:0000256" key="1">
    <source>
        <dbReference type="SAM" id="MobiDB-lite"/>
    </source>
</evidence>
<feature type="compositionally biased region" description="Polar residues" evidence="1">
    <location>
        <begin position="247"/>
        <end position="258"/>
    </location>
</feature>
<feature type="compositionally biased region" description="Polar residues" evidence="1">
    <location>
        <begin position="470"/>
        <end position="481"/>
    </location>
</feature>
<gene>
    <name evidence="2" type="ORF">GE061_000873</name>
</gene>
<comment type="caution">
    <text evidence="2">The sequence shown here is derived from an EMBL/GenBank/DDBJ whole genome shotgun (WGS) entry which is preliminary data.</text>
</comment>
<proteinExistence type="predicted"/>
<feature type="compositionally biased region" description="Polar residues" evidence="1">
    <location>
        <begin position="206"/>
        <end position="217"/>
    </location>
</feature>
<dbReference type="Proteomes" id="UP000466442">
    <property type="component" value="Linkage Group LG1"/>
</dbReference>
<reference evidence="2" key="1">
    <citation type="journal article" date="2021" name="Mol. Ecol. Resour.">
        <title>Apolygus lucorum genome provides insights into omnivorousness and mesophyll feeding.</title>
        <authorList>
            <person name="Liu Y."/>
            <person name="Liu H."/>
            <person name="Wang H."/>
            <person name="Huang T."/>
            <person name="Liu B."/>
            <person name="Yang B."/>
            <person name="Yin L."/>
            <person name="Li B."/>
            <person name="Zhang Y."/>
            <person name="Zhang S."/>
            <person name="Jiang F."/>
            <person name="Zhang X."/>
            <person name="Ren Y."/>
            <person name="Wang B."/>
            <person name="Wang S."/>
            <person name="Lu Y."/>
            <person name="Wu K."/>
            <person name="Fan W."/>
            <person name="Wang G."/>
        </authorList>
    </citation>
    <scope>NUCLEOTIDE SEQUENCE</scope>
    <source>
        <strain evidence="2">12Hb</strain>
    </source>
</reference>
<feature type="region of interest" description="Disordered" evidence="1">
    <location>
        <begin position="1000"/>
        <end position="1022"/>
    </location>
</feature>
<feature type="region of interest" description="Disordered" evidence="1">
    <location>
        <begin position="1"/>
        <end position="519"/>
    </location>
</feature>
<dbReference type="EMBL" id="WIXP02000001">
    <property type="protein sequence ID" value="KAF6216530.1"/>
    <property type="molecule type" value="Genomic_DNA"/>
</dbReference>
<feature type="compositionally biased region" description="Polar residues" evidence="1">
    <location>
        <begin position="48"/>
        <end position="60"/>
    </location>
</feature>
<evidence type="ECO:0000313" key="3">
    <source>
        <dbReference type="Proteomes" id="UP000466442"/>
    </source>
</evidence>
<dbReference type="AlphaFoldDB" id="A0A8S9Y5I0"/>
<feature type="compositionally biased region" description="Polar residues" evidence="1">
    <location>
        <begin position="1114"/>
        <end position="1129"/>
    </location>
</feature>
<sequence>MQNKKETRGSANFSANDQRFVKKPNNRKQPPNKNPPSLNRKCSLSHGKPSTSNDISTPTLEASEVCRRREEETIQNASISLANDQRSVRKRNNRKQPSDKNPPSPNQRTLILGMPSTSNDISTPTLEATEVCRRPEEETIQNASILLANDQRSVGKRNNRKQPSDKNPPSPKQRTLILGMPSTSNDISTPTLEASEVCKRPEEETIQNASISLANDQRSVRKRNNRKQPCDKNPPSPNQRTLILGMPSTSNDISTPTLEATEVCRRPEEETIQNASILLANDQRSVGKRNNRKQPSDKNPPSPKQRTLILGMPSTSNDISTPTLEASEVCKRPEEETIQNASISLANDQRSVRKRNNRKQPCDKNPPSPNQRTLILGMPSTSNDISTPTLEASEVCRRPEEETIQNASISLANDKRSVRKRNNRKQPSDKNPPSPKQRTLILGMPSTSNDISTPTLEASEVCKRPEEETIQNASISLANDQRSVRKRNNRKQPSDKNPPSPNQRTLILGMPSTSNDISTPKLEASEVCRRPEEETIQNASISSVNDQRLVEKSRKPCHNDQSSFHHDPSLHHRELSPILPTWDEIDKLPEEGTLWSENFTFETDPRFYEYYIIKGLSHENPPLFSRQPSSSHRGALPPKLVVEADDVDLLPVEKNTLERKLFVSRRSTEPSQPNDVAVKPASKFPEDEWAIRVQCCQWHLKSFQSSNDKLGPSCASSNLWLGTESDPNEPIQTPLALETITEKPKCVEEMEPLPDEPVVSDFLRPLRESTASQLHRNILDSTLSPLAPPFIPMGMRIDEGYDGCSDDQTAERQGEQTGATVPDDECAENNQELRAALLFHNDHRNIDLQISRNTWDDSGSEISFMAHFLPNMADLDCSDTSQDLSPEPSRDALNGSETEDFTVWYDWRNKFTKSSPDDILPTPSRCTLEEVDPPSPRSTPERVYKIPSRDTRVRISNKRVRSDIQTENRSRLNDVTIHPRRRSVIRRCLKTIYPRRNRVGITTKPNNHAQMNKSSIAASRRQTMRSRIPLRHQYMEATSRNINMDARQIRSDHVNMSNSDSHGISSNEENTNKESINNCGWLGRITNRSYLLQLLRSLHIAPQDIHEEGEETGQNEQAPKESGYSTQTIRPHGSQVEDKPRNDSFPRTFSHGDSQNNSAETSINKKKRGPKRRRKMNKWTLKRRMPQKPFAFVREEQEYSVRPQVGMIGTV</sequence>
<protein>
    <submittedName>
        <fullName evidence="2">Uncharacterized protein</fullName>
    </submittedName>
</protein>
<feature type="region of interest" description="Disordered" evidence="1">
    <location>
        <begin position="802"/>
        <end position="823"/>
    </location>
</feature>
<feature type="compositionally biased region" description="Polar residues" evidence="1">
    <location>
        <begin position="115"/>
        <end position="126"/>
    </location>
</feature>
<feature type="compositionally biased region" description="Polar residues" evidence="1">
    <location>
        <begin position="313"/>
        <end position="324"/>
    </location>
</feature>